<dbReference type="AlphaFoldDB" id="A0A251XH48"/>
<proteinExistence type="predicted"/>
<dbReference type="Proteomes" id="UP000195062">
    <property type="component" value="Unassembled WGS sequence"/>
</dbReference>
<protein>
    <submittedName>
        <fullName evidence="2">Uncharacterized protein</fullName>
    </submittedName>
</protein>
<dbReference type="EMBL" id="MDHH01000002">
    <property type="protein sequence ID" value="OUE02487.1"/>
    <property type="molecule type" value="Genomic_DNA"/>
</dbReference>
<gene>
    <name evidence="2" type="ORF">CMMCAS07_10755</name>
</gene>
<sequence>MAAAGRRLRMRPTLGLLLLIALAAVFLGLGFLITTLP</sequence>
<evidence type="ECO:0000256" key="1">
    <source>
        <dbReference type="SAM" id="Phobius"/>
    </source>
</evidence>
<evidence type="ECO:0000313" key="2">
    <source>
        <dbReference type="EMBL" id="OUE02487.1"/>
    </source>
</evidence>
<comment type="caution">
    <text evidence="2">The sequence shown here is derived from an EMBL/GenBank/DDBJ whole genome shotgun (WGS) entry which is preliminary data.</text>
</comment>
<keyword evidence="1" id="KW-1133">Transmembrane helix</keyword>
<keyword evidence="3" id="KW-1185">Reference proteome</keyword>
<name>A0A251XH48_CLAMM</name>
<evidence type="ECO:0000313" key="3">
    <source>
        <dbReference type="Proteomes" id="UP000195062"/>
    </source>
</evidence>
<organism evidence="2 3">
    <name type="scientific">Clavibacter michiganensis subsp. michiganensis</name>
    <dbReference type="NCBI Taxonomy" id="33013"/>
    <lineage>
        <taxon>Bacteria</taxon>
        <taxon>Bacillati</taxon>
        <taxon>Actinomycetota</taxon>
        <taxon>Actinomycetes</taxon>
        <taxon>Micrococcales</taxon>
        <taxon>Microbacteriaceae</taxon>
        <taxon>Clavibacter</taxon>
    </lineage>
</organism>
<feature type="transmembrane region" description="Helical" evidence="1">
    <location>
        <begin position="12"/>
        <end position="33"/>
    </location>
</feature>
<reference evidence="2 3" key="1">
    <citation type="submission" date="2016-08" db="EMBL/GenBank/DDBJ databases">
        <title>Genome sequence of Clavibacter michiganensis subsp. michiganensis strain CASJ007.</title>
        <authorList>
            <person name="Thapa S.P."/>
            <person name="Coaker G."/>
        </authorList>
    </citation>
    <scope>NUCLEOTIDE SEQUENCE [LARGE SCALE GENOMIC DNA]</scope>
    <source>
        <strain evidence="2">CASJ007</strain>
    </source>
</reference>
<keyword evidence="1" id="KW-0812">Transmembrane</keyword>
<keyword evidence="1" id="KW-0472">Membrane</keyword>
<accession>A0A251XH48</accession>